<evidence type="ECO:0000256" key="2">
    <source>
        <dbReference type="ARBA" id="ARBA00009034"/>
    </source>
</evidence>
<evidence type="ECO:0000259" key="10">
    <source>
        <dbReference type="SMART" id="SM00078"/>
    </source>
</evidence>
<dbReference type="InParanoid" id="H3AXF1"/>
<reference evidence="12" key="1">
    <citation type="submission" date="2011-08" db="EMBL/GenBank/DDBJ databases">
        <title>The draft genome of Latimeria chalumnae.</title>
        <authorList>
            <person name="Di Palma F."/>
            <person name="Alfoldi J."/>
            <person name="Johnson J."/>
            <person name="Berlin A."/>
            <person name="Gnerre S."/>
            <person name="Jaffe D."/>
            <person name="MacCallum I."/>
            <person name="Young S."/>
            <person name="Walker B.J."/>
            <person name="Lander E."/>
            <person name="Lindblad-Toh K."/>
        </authorList>
    </citation>
    <scope>NUCLEOTIDE SEQUENCE [LARGE SCALE GENOMIC DNA]</scope>
    <source>
        <strain evidence="12">Wild caught</strain>
    </source>
</reference>
<protein>
    <submittedName>
        <fullName evidence="11">Insulin-like 5a</fullName>
    </submittedName>
</protein>
<dbReference type="SUPFAM" id="SSF56994">
    <property type="entry name" value="Insulin-like"/>
    <property type="match status" value="1"/>
</dbReference>
<evidence type="ECO:0000256" key="4">
    <source>
        <dbReference type="ARBA" id="ARBA00022525"/>
    </source>
</evidence>
<dbReference type="InterPro" id="IPR016179">
    <property type="entry name" value="Insulin-like"/>
</dbReference>
<keyword evidence="8" id="KW-1133">Transmembrane helix</keyword>
<organism evidence="11 12">
    <name type="scientific">Latimeria chalumnae</name>
    <name type="common">Coelacanth</name>
    <dbReference type="NCBI Taxonomy" id="7897"/>
    <lineage>
        <taxon>Eukaryota</taxon>
        <taxon>Metazoa</taxon>
        <taxon>Chordata</taxon>
        <taxon>Craniata</taxon>
        <taxon>Vertebrata</taxon>
        <taxon>Euteleostomi</taxon>
        <taxon>Coelacanthiformes</taxon>
        <taxon>Coelacanthidae</taxon>
        <taxon>Latimeria</taxon>
    </lineage>
</organism>
<evidence type="ECO:0000256" key="9">
    <source>
        <dbReference type="SAM" id="SignalP"/>
    </source>
</evidence>
<comment type="subcellular location">
    <subcellularLocation>
        <location evidence="1 7">Secreted</location>
    </subcellularLocation>
</comment>
<dbReference type="PANTHER" id="PTHR20968">
    <property type="entry name" value="ILGF DOMAIN-CONTAINING PROTEIN"/>
    <property type="match status" value="1"/>
</dbReference>
<proteinExistence type="inferred from homology"/>
<reference evidence="11" key="2">
    <citation type="submission" date="2025-08" db="UniProtKB">
        <authorList>
            <consortium name="Ensembl"/>
        </authorList>
    </citation>
    <scope>IDENTIFICATION</scope>
</reference>
<evidence type="ECO:0000256" key="5">
    <source>
        <dbReference type="ARBA" id="ARBA00022702"/>
    </source>
</evidence>
<dbReference type="EMBL" id="AFYH01095133">
    <property type="status" value="NOT_ANNOTATED_CDS"/>
    <property type="molecule type" value="Genomic_DNA"/>
</dbReference>
<dbReference type="CDD" id="cd04365">
    <property type="entry name" value="IlGF_relaxin_like"/>
    <property type="match status" value="1"/>
</dbReference>
<feature type="signal peptide" evidence="9">
    <location>
        <begin position="1"/>
        <end position="22"/>
    </location>
</feature>
<feature type="transmembrane region" description="Helical" evidence="8">
    <location>
        <begin position="58"/>
        <end position="81"/>
    </location>
</feature>
<dbReference type="GO" id="GO:0001664">
    <property type="term" value="F:G protein-coupled receptor binding"/>
    <property type="evidence" value="ECO:0007669"/>
    <property type="project" value="TreeGrafter"/>
</dbReference>
<dbReference type="GeneTree" id="ENSGT00940000154396"/>
<dbReference type="Proteomes" id="UP000008672">
    <property type="component" value="Unassembled WGS sequence"/>
</dbReference>
<evidence type="ECO:0000313" key="12">
    <source>
        <dbReference type="Proteomes" id="UP000008672"/>
    </source>
</evidence>
<keyword evidence="12" id="KW-1185">Reference proteome</keyword>
<evidence type="ECO:0000256" key="3">
    <source>
        <dbReference type="ARBA" id="ARBA00011207"/>
    </source>
</evidence>
<keyword evidence="6" id="KW-1015">Disulfide bond</keyword>
<dbReference type="Pfam" id="PF00049">
    <property type="entry name" value="Insulin"/>
    <property type="match status" value="1"/>
</dbReference>
<feature type="chain" id="PRO_5003579966" evidence="9">
    <location>
        <begin position="23"/>
        <end position="153"/>
    </location>
</feature>
<dbReference type="GO" id="GO:0005179">
    <property type="term" value="F:hormone activity"/>
    <property type="evidence" value="ECO:0007669"/>
    <property type="project" value="UniProtKB-KW"/>
</dbReference>
<dbReference type="PANTHER" id="PTHR20968:SF2">
    <property type="entry name" value="INSULIN-LIKE PEPTIDE INSL5"/>
    <property type="match status" value="1"/>
</dbReference>
<keyword evidence="5" id="KW-0372">Hormone</keyword>
<evidence type="ECO:0000256" key="1">
    <source>
        <dbReference type="ARBA" id="ARBA00004613"/>
    </source>
</evidence>
<keyword evidence="4 7" id="KW-0964">Secreted</keyword>
<evidence type="ECO:0000256" key="8">
    <source>
        <dbReference type="SAM" id="Phobius"/>
    </source>
</evidence>
<evidence type="ECO:0000313" key="11">
    <source>
        <dbReference type="Ensembl" id="ENSLACP00000014322.1"/>
    </source>
</evidence>
<comment type="subunit">
    <text evidence="3">Heterodimer of a B chain and an A chain linked by two disulfide bonds.</text>
</comment>
<dbReference type="PROSITE" id="PS00262">
    <property type="entry name" value="INSULIN"/>
    <property type="match status" value="1"/>
</dbReference>
<dbReference type="GO" id="GO:2000253">
    <property type="term" value="P:positive regulation of feeding behavior"/>
    <property type="evidence" value="ECO:0007669"/>
    <property type="project" value="TreeGrafter"/>
</dbReference>
<comment type="similarity">
    <text evidence="2 7">Belongs to the insulin family.</text>
</comment>
<dbReference type="AlphaFoldDB" id="H3AXF1"/>
<keyword evidence="8" id="KW-0472">Membrane</keyword>
<dbReference type="GO" id="GO:0005576">
    <property type="term" value="C:extracellular region"/>
    <property type="evidence" value="ECO:0007669"/>
    <property type="project" value="UniProtKB-SubCell"/>
</dbReference>
<dbReference type="HOGENOM" id="CLU_120043_0_0_1"/>
<dbReference type="InterPro" id="IPR022353">
    <property type="entry name" value="Insulin_CS"/>
</dbReference>
<keyword evidence="9" id="KW-0732">Signal</keyword>
<accession>H3AXF1</accession>
<dbReference type="InterPro" id="IPR036438">
    <property type="entry name" value="Insulin-like_sf"/>
</dbReference>
<sequence length="153" mass="17843">KMRVVVICLLVTVLVTVSEVKGEGMFVKLCGREFIRAVIYTCGGSRWRRLLDEPPQELPGITISFFFINLICFLFHLATILKWHSIQYKINRLIYSLNTRMQNEDFFSHRPHFVEELLETAQNSARKRRDLNQILTTACCQWGCSKKELISLC</sequence>
<feature type="domain" description="Insulin-like" evidence="10">
    <location>
        <begin position="27"/>
        <end position="153"/>
    </location>
</feature>
<dbReference type="Ensembl" id="ENSLACT00000014422.1">
    <property type="protein sequence ID" value="ENSLACP00000014322.1"/>
    <property type="gene ID" value="ENSLACG00000012605.1"/>
</dbReference>
<evidence type="ECO:0000256" key="6">
    <source>
        <dbReference type="ARBA" id="ARBA00023157"/>
    </source>
</evidence>
<reference evidence="11" key="3">
    <citation type="submission" date="2025-09" db="UniProtKB">
        <authorList>
            <consortium name="Ensembl"/>
        </authorList>
    </citation>
    <scope>IDENTIFICATION</scope>
</reference>
<dbReference type="InterPro" id="IPR051777">
    <property type="entry name" value="Insulin-like_neuro_ligands"/>
</dbReference>
<evidence type="ECO:0000256" key="7">
    <source>
        <dbReference type="RuleBase" id="RU000406"/>
    </source>
</evidence>
<dbReference type="SMART" id="SM00078">
    <property type="entry name" value="IlGF"/>
    <property type="match status" value="1"/>
</dbReference>
<dbReference type="STRING" id="7897.ENSLACP00000014322"/>
<dbReference type="eggNOG" id="ENOG502S9UT">
    <property type="taxonomic scope" value="Eukaryota"/>
</dbReference>
<keyword evidence="8" id="KW-0812">Transmembrane</keyword>
<name>H3AXF1_LATCH</name>